<gene>
    <name evidence="8" type="ORF">EGYM00392_LOCUS14686</name>
</gene>
<evidence type="ECO:0000256" key="4">
    <source>
        <dbReference type="ARBA" id="ARBA00022912"/>
    </source>
</evidence>
<dbReference type="InterPro" id="IPR029021">
    <property type="entry name" value="Prot-tyrosine_phosphatase-like"/>
</dbReference>
<evidence type="ECO:0000256" key="3">
    <source>
        <dbReference type="ARBA" id="ARBA00022801"/>
    </source>
</evidence>
<feature type="region of interest" description="Disordered" evidence="5">
    <location>
        <begin position="455"/>
        <end position="481"/>
    </location>
</feature>
<feature type="compositionally biased region" description="Polar residues" evidence="5">
    <location>
        <begin position="497"/>
        <end position="508"/>
    </location>
</feature>
<dbReference type="Gene3D" id="3.90.190.10">
    <property type="entry name" value="Protein tyrosine phosphatase superfamily"/>
    <property type="match status" value="1"/>
</dbReference>
<keyword evidence="4" id="KW-0904">Protein phosphatase</keyword>
<dbReference type="EC" id="3.1.3.48" evidence="2"/>
<dbReference type="SUPFAM" id="SSF52799">
    <property type="entry name" value="(Phosphotyrosine protein) phosphatases II"/>
    <property type="match status" value="1"/>
</dbReference>
<feature type="compositionally biased region" description="Pro residues" evidence="5">
    <location>
        <begin position="317"/>
        <end position="332"/>
    </location>
</feature>
<dbReference type="GO" id="GO:0005737">
    <property type="term" value="C:cytoplasm"/>
    <property type="evidence" value="ECO:0007669"/>
    <property type="project" value="TreeGrafter"/>
</dbReference>
<dbReference type="EMBL" id="HBGA01040502">
    <property type="protein sequence ID" value="CAD9003602.1"/>
    <property type="molecule type" value="Transcribed_RNA"/>
</dbReference>
<dbReference type="GO" id="GO:0033550">
    <property type="term" value="F:MAP kinase tyrosine phosphatase activity"/>
    <property type="evidence" value="ECO:0007669"/>
    <property type="project" value="TreeGrafter"/>
</dbReference>
<dbReference type="GO" id="GO:0043409">
    <property type="term" value="P:negative regulation of MAPK cascade"/>
    <property type="evidence" value="ECO:0007669"/>
    <property type="project" value="TreeGrafter"/>
</dbReference>
<accession>A0A7S1I7L6</accession>
<dbReference type="PROSITE" id="PS50054">
    <property type="entry name" value="TYR_PHOSPHATASE_DUAL"/>
    <property type="match status" value="1"/>
</dbReference>
<proteinExistence type="inferred from homology"/>
<keyword evidence="3" id="KW-0378">Hydrolase</keyword>
<feature type="compositionally biased region" description="Low complexity" evidence="5">
    <location>
        <begin position="509"/>
        <end position="519"/>
    </location>
</feature>
<dbReference type="PANTHER" id="PTHR10159:SF519">
    <property type="entry name" value="DUAL SPECIFICITY PROTEIN PHOSPHATASE MPK3"/>
    <property type="match status" value="1"/>
</dbReference>
<evidence type="ECO:0000259" key="6">
    <source>
        <dbReference type="PROSITE" id="PS50054"/>
    </source>
</evidence>
<feature type="domain" description="Tyrosine-protein phosphatase" evidence="6">
    <location>
        <begin position="26"/>
        <end position="195"/>
    </location>
</feature>
<feature type="domain" description="Tyrosine specific protein phosphatases" evidence="7">
    <location>
        <begin position="116"/>
        <end position="184"/>
    </location>
</feature>
<dbReference type="Pfam" id="PF00782">
    <property type="entry name" value="DSPc"/>
    <property type="match status" value="1"/>
</dbReference>
<feature type="compositionally biased region" description="Low complexity" evidence="5">
    <location>
        <begin position="344"/>
        <end position="362"/>
    </location>
</feature>
<evidence type="ECO:0000259" key="7">
    <source>
        <dbReference type="PROSITE" id="PS50056"/>
    </source>
</evidence>
<evidence type="ECO:0000256" key="5">
    <source>
        <dbReference type="SAM" id="MobiDB-lite"/>
    </source>
</evidence>
<feature type="region of interest" description="Disordered" evidence="5">
    <location>
        <begin position="312"/>
        <end position="434"/>
    </location>
</feature>
<dbReference type="InterPro" id="IPR000340">
    <property type="entry name" value="Dual-sp_phosphatase_cat-dom"/>
</dbReference>
<dbReference type="CDD" id="cd14498">
    <property type="entry name" value="DSP"/>
    <property type="match status" value="1"/>
</dbReference>
<organism evidence="8">
    <name type="scientific">Eutreptiella gymnastica</name>
    <dbReference type="NCBI Taxonomy" id="73025"/>
    <lineage>
        <taxon>Eukaryota</taxon>
        <taxon>Discoba</taxon>
        <taxon>Euglenozoa</taxon>
        <taxon>Euglenida</taxon>
        <taxon>Spirocuta</taxon>
        <taxon>Euglenophyceae</taxon>
        <taxon>Eutreptiales</taxon>
        <taxon>Eutreptiaceae</taxon>
        <taxon>Eutreptiella</taxon>
    </lineage>
</organism>
<evidence type="ECO:0000256" key="2">
    <source>
        <dbReference type="ARBA" id="ARBA00013064"/>
    </source>
</evidence>
<feature type="region of interest" description="Disordered" evidence="5">
    <location>
        <begin position="571"/>
        <end position="616"/>
    </location>
</feature>
<dbReference type="PROSITE" id="PS50056">
    <property type="entry name" value="TYR_PHOSPHATASE_2"/>
    <property type="match status" value="1"/>
</dbReference>
<comment type="similarity">
    <text evidence="1">Belongs to the protein-tyrosine phosphatase family. Non-receptor class dual specificity subfamily.</text>
</comment>
<sequence length="616" mass="65977">MALPMDHRNMFSVVHGHASSTGLAPSPSGVVPGNGALGNLPPDLNHIYKGIWLGSRTALRSATLNDKNINDVLNTSTELLNPNTPIDWADLQMNGINIQHLQWYDNHQQQIFPLTAEIFEAMSFLHECVEDNRQVLVNCQMGISRSSSMVISYLIIYQHFGFREALALVRASRPMASPNANFYDQLCMLESAVATGAPLGVGIATPPAALRLAAAPAPTRMETAPQHTPPYGSPTVSPSVDTTALPPRSYSPTMKSPVLKQPIPHKPVPQPVQQPLAHKIPSAQPILYDEPTPPQPISYDKIPSAQPIMYDKAVDPQPQPIPYDKPANPQPIPYQKAKGFYETSQPISRQQPLLQQQSLQAPRDSRQQPMALGMQQQPNWGVAGFGQQFSGLSISQPTTVDDSKGPSQQSLPTPQSMYYTNGPRQGKATIDPAGRASGTAAYSAVDYAQVPTQRFSGGYSPENPALGRTVPASASSSSWGMAATSPFMSRAPVGMAQSYSSQHFSQGFPSSPSSAATSSRNKSLGQPLSFHESQAEAPMLSSLAKTPTGSALSLKDKLQATSSKFFRKLGMGPEDALEPVLTDSSAAEPTPLGARPSPGYTPPLGMHPGGDPSSYM</sequence>
<dbReference type="SMART" id="SM00195">
    <property type="entry name" value="DSPc"/>
    <property type="match status" value="1"/>
</dbReference>
<evidence type="ECO:0000313" key="8">
    <source>
        <dbReference type="EMBL" id="CAD9003602.1"/>
    </source>
</evidence>
<dbReference type="GO" id="GO:0008330">
    <property type="term" value="F:protein tyrosine/threonine phosphatase activity"/>
    <property type="evidence" value="ECO:0007669"/>
    <property type="project" value="TreeGrafter"/>
</dbReference>
<feature type="region of interest" description="Disordered" evidence="5">
    <location>
        <begin position="496"/>
        <end position="555"/>
    </location>
</feature>
<dbReference type="GO" id="GO:0017017">
    <property type="term" value="F:MAP kinase tyrosine/serine/threonine phosphatase activity"/>
    <property type="evidence" value="ECO:0007669"/>
    <property type="project" value="TreeGrafter"/>
</dbReference>
<feature type="region of interest" description="Disordered" evidence="5">
    <location>
        <begin position="217"/>
        <end position="273"/>
    </location>
</feature>
<dbReference type="PANTHER" id="PTHR10159">
    <property type="entry name" value="DUAL SPECIFICITY PROTEIN PHOSPHATASE"/>
    <property type="match status" value="1"/>
</dbReference>
<dbReference type="InterPro" id="IPR000387">
    <property type="entry name" value="Tyr_Pase_dom"/>
</dbReference>
<evidence type="ECO:0000256" key="1">
    <source>
        <dbReference type="ARBA" id="ARBA00008601"/>
    </source>
</evidence>
<feature type="compositionally biased region" description="Polar residues" evidence="5">
    <location>
        <begin position="387"/>
        <end position="423"/>
    </location>
</feature>
<reference evidence="8" key="1">
    <citation type="submission" date="2021-01" db="EMBL/GenBank/DDBJ databases">
        <authorList>
            <person name="Corre E."/>
            <person name="Pelletier E."/>
            <person name="Niang G."/>
            <person name="Scheremetjew M."/>
            <person name="Finn R."/>
            <person name="Kale V."/>
            <person name="Holt S."/>
            <person name="Cochrane G."/>
            <person name="Meng A."/>
            <person name="Brown T."/>
            <person name="Cohen L."/>
        </authorList>
    </citation>
    <scope>NUCLEOTIDE SEQUENCE</scope>
    <source>
        <strain evidence="8">NIES-381</strain>
    </source>
</reference>
<protein>
    <recommendedName>
        <fullName evidence="2">protein-tyrosine-phosphatase</fullName>
        <ecNumber evidence="2">3.1.3.48</ecNumber>
    </recommendedName>
</protein>
<dbReference type="InterPro" id="IPR020422">
    <property type="entry name" value="TYR_PHOSPHATASE_DUAL_dom"/>
</dbReference>
<dbReference type="AlphaFoldDB" id="A0A7S1I7L6"/>
<feature type="compositionally biased region" description="Low complexity" evidence="5">
    <location>
        <begin position="472"/>
        <end position="481"/>
    </location>
</feature>
<name>A0A7S1I7L6_9EUGL</name>